<evidence type="ECO:0000256" key="1">
    <source>
        <dbReference type="SAM" id="SignalP"/>
    </source>
</evidence>
<dbReference type="OrthoDB" id="9798438at2"/>
<dbReference type="RefSeq" id="WP_111409020.1">
    <property type="nucleotide sequence ID" value="NZ_QKXH01000002.1"/>
</dbReference>
<keyword evidence="3" id="KW-1185">Reference proteome</keyword>
<protein>
    <submittedName>
        <fullName evidence="2">T9SS C-terminal target domain-containing protein</fullName>
    </submittedName>
</protein>
<dbReference type="AlphaFoldDB" id="A0A2W7U014"/>
<dbReference type="EMBL" id="QKXH01000002">
    <property type="protein sequence ID" value="PZX94926.1"/>
    <property type="molecule type" value="Genomic_DNA"/>
</dbReference>
<evidence type="ECO:0000313" key="2">
    <source>
        <dbReference type="EMBL" id="PZX94926.1"/>
    </source>
</evidence>
<accession>A0A2W7U014</accession>
<comment type="caution">
    <text evidence="2">The sequence shown here is derived from an EMBL/GenBank/DDBJ whole genome shotgun (WGS) entry which is preliminary data.</text>
</comment>
<reference evidence="2 3" key="1">
    <citation type="submission" date="2018-06" db="EMBL/GenBank/DDBJ databases">
        <title>Flavobacterium sp IMCC34762, genome.</title>
        <authorList>
            <person name="Joung Y."/>
            <person name="Cho J."/>
            <person name="Song J."/>
        </authorList>
    </citation>
    <scope>NUCLEOTIDE SEQUENCE [LARGE SCALE GENOMIC DNA]</scope>
    <source>
        <strain evidence="2 3">IMCC34762</strain>
    </source>
</reference>
<dbReference type="Proteomes" id="UP000249177">
    <property type="component" value="Unassembled WGS sequence"/>
</dbReference>
<sequence length="317" mass="36385">MRKTFILFFLFVSVSYAQTKGCTDHLAKNFNPKATENDGSCEYSSARVMVKFTKKLSDSIAETSGLIASENLLWTHNDDLSTTLYGMDTKGQIRKKINLERVKNIEWEEISQDSLYLYIGDFGNNILGNRKDLHILRIEKKSILDPTQVIDTIAFSYENQTDFEPKKEVNTTDFDCEAFVTSRDSIYLFTKQWKSEKTSVYILPKKPGTYVAKLKENLNVEGLITGATELPKEKGVVLCGYSHFMQPFVYLLYGYKNNDFLTGNKRKIKISLLFHQIEAITTEDGQLFYLTNEATKKAFIDNPQEIHTIDLSPYLKE</sequence>
<evidence type="ECO:0000313" key="3">
    <source>
        <dbReference type="Proteomes" id="UP000249177"/>
    </source>
</evidence>
<keyword evidence="1" id="KW-0732">Signal</keyword>
<organism evidence="2 3">
    <name type="scientific">Flavobacterium aquariorum</name>
    <dbReference type="NCBI Taxonomy" id="2217670"/>
    <lineage>
        <taxon>Bacteria</taxon>
        <taxon>Pseudomonadati</taxon>
        <taxon>Bacteroidota</taxon>
        <taxon>Flavobacteriia</taxon>
        <taxon>Flavobacteriales</taxon>
        <taxon>Flavobacteriaceae</taxon>
        <taxon>Flavobacterium</taxon>
    </lineage>
</organism>
<feature type="chain" id="PRO_5016056694" evidence="1">
    <location>
        <begin position="20"/>
        <end position="317"/>
    </location>
</feature>
<gene>
    <name evidence="2" type="ORF">DOS84_05090</name>
</gene>
<feature type="signal peptide" evidence="1">
    <location>
        <begin position="1"/>
        <end position="19"/>
    </location>
</feature>
<name>A0A2W7U014_9FLAO</name>
<proteinExistence type="predicted"/>